<dbReference type="Pfam" id="PF00664">
    <property type="entry name" value="ABC_membrane"/>
    <property type="match status" value="1"/>
</dbReference>
<dbReference type="Proteomes" id="UP000295391">
    <property type="component" value="Unassembled WGS sequence"/>
</dbReference>
<feature type="transmembrane region" description="Helical" evidence="10">
    <location>
        <begin position="283"/>
        <end position="303"/>
    </location>
</feature>
<dbReference type="InterPro" id="IPR011527">
    <property type="entry name" value="ABC1_TM_dom"/>
</dbReference>
<keyword evidence="8 10" id="KW-1133">Transmembrane helix</keyword>
<dbReference type="OrthoDB" id="9804259at2"/>
<dbReference type="Pfam" id="PF03412">
    <property type="entry name" value="Peptidase_C39"/>
    <property type="match status" value="1"/>
</dbReference>
<evidence type="ECO:0000259" key="11">
    <source>
        <dbReference type="PROSITE" id="PS50893"/>
    </source>
</evidence>
<feature type="domain" description="ABC transmembrane type-1" evidence="12">
    <location>
        <begin position="171"/>
        <end position="450"/>
    </location>
</feature>
<evidence type="ECO:0000256" key="4">
    <source>
        <dbReference type="ARBA" id="ARBA00022475"/>
    </source>
</evidence>
<dbReference type="GO" id="GO:0006508">
    <property type="term" value="P:proteolysis"/>
    <property type="evidence" value="ECO:0007669"/>
    <property type="project" value="InterPro"/>
</dbReference>
<dbReference type="SUPFAM" id="SSF52540">
    <property type="entry name" value="P-loop containing nucleoside triphosphate hydrolases"/>
    <property type="match status" value="1"/>
</dbReference>
<name>A0A4R6VQ78_9HYPH</name>
<keyword evidence="15" id="KW-1185">Reference proteome</keyword>
<dbReference type="InterPro" id="IPR003593">
    <property type="entry name" value="AAA+_ATPase"/>
</dbReference>
<feature type="transmembrane region" description="Helical" evidence="10">
    <location>
        <begin position="309"/>
        <end position="329"/>
    </location>
</feature>
<dbReference type="PROSITE" id="PS50990">
    <property type="entry name" value="PEPTIDASE_C39"/>
    <property type="match status" value="1"/>
</dbReference>
<comment type="subcellular location">
    <subcellularLocation>
        <location evidence="1">Cell membrane</location>
        <topology evidence="1">Multi-pass membrane protein</topology>
    </subcellularLocation>
</comment>
<comment type="caution">
    <text evidence="14">The sequence shown here is derived from an EMBL/GenBank/DDBJ whole genome shotgun (WGS) entry which is preliminary data.</text>
</comment>
<sequence length="729" mass="79372">MVRANRKSVKLVRQLAARDCGAACLAMILTYHGRETTLAQARELTPVGRDGITAAAIAIAANSEGLETKGRLLKPGFDLSNCNYPLIAHWRGDHFVVISAADAKGVKLFDPAIGTKQISLEQFWEEFSGVVLEFSATQALSLRKNEGRHVWAQYWATIRNAPHLKQRLFEVIGMATLLQLLLLSSPIITWLIVDKVLGESQPDLLTAVALLAVVIVVTTWGSRILQSFSLLKLRQRIDSYLEESFVAHTMNLRLDFFEAHGSGDMLSRFSAVSIVRQVMTESLVTALLEGAFLLVYAAILLFVAPLFLLIIFIAGLIYLLLLWISWGWLHSLRQYEIETGAQQQSILVQAIAGIESIKALGAEPHVVYKWKEKFRAFMDASIKSNRATQLMASFGPVVSQAVNFSLLILGASLVISGTYSLGTMLAIVGIGVMAIAPFQTIMLGAQQLVMAQTHVERLLEVLNTPVPEEMRKDTSSSVREKIDFSGNIELQNVSLQYTPDSQPSLRNIDLTIEPGTTVAIVGPSGSGKSTVLRLMLGLAHPTNGEIFFDGKNASALDMPHLREQMAAVMQKPFMVGGSLRDNILVGNKYINDEDREARVVTAAKSAGLWNEIQEMPMGLSTIISETGSGLSGGQLQRLSLARAFARDPAILFLDEATNSLDTLSEALIGDAIANANCTVVVVAHRLSTIRGADKIIVLNQGSVAEQGTHEDLIALDGVYATLVKSQSLE</sequence>
<keyword evidence="3" id="KW-0813">Transport</keyword>
<dbReference type="PROSITE" id="PS00211">
    <property type="entry name" value="ABC_TRANSPORTER_1"/>
    <property type="match status" value="1"/>
</dbReference>
<dbReference type="PROSITE" id="PS50929">
    <property type="entry name" value="ABC_TM1F"/>
    <property type="match status" value="1"/>
</dbReference>
<dbReference type="SUPFAM" id="SSF90123">
    <property type="entry name" value="ABC transporter transmembrane region"/>
    <property type="match status" value="1"/>
</dbReference>
<dbReference type="Gene3D" id="1.20.1560.10">
    <property type="entry name" value="ABC transporter type 1, transmembrane domain"/>
    <property type="match status" value="1"/>
</dbReference>
<evidence type="ECO:0000313" key="14">
    <source>
        <dbReference type="EMBL" id="TDQ64413.1"/>
    </source>
</evidence>
<evidence type="ECO:0000256" key="2">
    <source>
        <dbReference type="ARBA" id="ARBA00005417"/>
    </source>
</evidence>
<dbReference type="InterPro" id="IPR003439">
    <property type="entry name" value="ABC_transporter-like_ATP-bd"/>
</dbReference>
<dbReference type="EMBL" id="SNYR01000002">
    <property type="protein sequence ID" value="TDQ64413.1"/>
    <property type="molecule type" value="Genomic_DNA"/>
</dbReference>
<keyword evidence="5 10" id="KW-0812">Transmembrane</keyword>
<keyword evidence="4" id="KW-1003">Cell membrane</keyword>
<reference evidence="14 15" key="1">
    <citation type="submission" date="2019-03" db="EMBL/GenBank/DDBJ databases">
        <title>Genomic Encyclopedia of Type Strains, Phase III (KMG-III): the genomes of soil and plant-associated and newly described type strains.</title>
        <authorList>
            <person name="Whitman W."/>
        </authorList>
    </citation>
    <scope>NUCLEOTIDE SEQUENCE [LARGE SCALE GENOMIC DNA]</scope>
    <source>
        <strain evidence="14 15">CGMCC 1.7002</strain>
    </source>
</reference>
<feature type="transmembrane region" description="Helical" evidence="10">
    <location>
        <begin position="204"/>
        <end position="225"/>
    </location>
</feature>
<feature type="transmembrane region" description="Helical" evidence="10">
    <location>
        <begin position="168"/>
        <end position="192"/>
    </location>
</feature>
<protein>
    <submittedName>
        <fullName evidence="14">ABC-type bacteriocin/lantibiotic exporter with double-glycine peptidase domain</fullName>
    </submittedName>
</protein>
<keyword evidence="7" id="KW-0067">ATP-binding</keyword>
<dbReference type="InterPro" id="IPR027417">
    <property type="entry name" value="P-loop_NTPase"/>
</dbReference>
<dbReference type="InterPro" id="IPR036640">
    <property type="entry name" value="ABC1_TM_sf"/>
</dbReference>
<evidence type="ECO:0000256" key="7">
    <source>
        <dbReference type="ARBA" id="ARBA00022840"/>
    </source>
</evidence>
<dbReference type="InterPro" id="IPR005074">
    <property type="entry name" value="Peptidase_C39"/>
</dbReference>
<dbReference type="PROSITE" id="PS50893">
    <property type="entry name" value="ABC_TRANSPORTER_2"/>
    <property type="match status" value="1"/>
</dbReference>
<dbReference type="GO" id="GO:0016887">
    <property type="term" value="F:ATP hydrolysis activity"/>
    <property type="evidence" value="ECO:0007669"/>
    <property type="project" value="InterPro"/>
</dbReference>
<evidence type="ECO:0000256" key="1">
    <source>
        <dbReference type="ARBA" id="ARBA00004651"/>
    </source>
</evidence>
<dbReference type="GO" id="GO:0034040">
    <property type="term" value="F:ATPase-coupled lipid transmembrane transporter activity"/>
    <property type="evidence" value="ECO:0007669"/>
    <property type="project" value="TreeGrafter"/>
</dbReference>
<dbReference type="InterPro" id="IPR017871">
    <property type="entry name" value="ABC_transporter-like_CS"/>
</dbReference>
<dbReference type="PANTHER" id="PTHR24221:SF606">
    <property type="entry name" value="COLICIN V SECRETION-PROCESSING ATP-BINDING PROTEIN"/>
    <property type="match status" value="1"/>
</dbReference>
<evidence type="ECO:0000259" key="12">
    <source>
        <dbReference type="PROSITE" id="PS50929"/>
    </source>
</evidence>
<evidence type="ECO:0000256" key="5">
    <source>
        <dbReference type="ARBA" id="ARBA00022692"/>
    </source>
</evidence>
<evidence type="ECO:0000256" key="9">
    <source>
        <dbReference type="ARBA" id="ARBA00023136"/>
    </source>
</evidence>
<dbReference type="Gene3D" id="3.90.70.10">
    <property type="entry name" value="Cysteine proteinases"/>
    <property type="match status" value="1"/>
</dbReference>
<feature type="domain" description="Peptidase C39" evidence="13">
    <location>
        <begin position="14"/>
        <end position="134"/>
    </location>
</feature>
<gene>
    <name evidence="14" type="ORF">ATL17_2432</name>
</gene>
<keyword evidence="9 10" id="KW-0472">Membrane</keyword>
<dbReference type="Gene3D" id="3.40.50.300">
    <property type="entry name" value="P-loop containing nucleotide triphosphate hydrolases"/>
    <property type="match status" value="1"/>
</dbReference>
<dbReference type="GO" id="GO:0140359">
    <property type="term" value="F:ABC-type transporter activity"/>
    <property type="evidence" value="ECO:0007669"/>
    <property type="project" value="InterPro"/>
</dbReference>
<evidence type="ECO:0000256" key="6">
    <source>
        <dbReference type="ARBA" id="ARBA00022741"/>
    </source>
</evidence>
<evidence type="ECO:0000256" key="3">
    <source>
        <dbReference type="ARBA" id="ARBA00022448"/>
    </source>
</evidence>
<dbReference type="GO" id="GO:0005886">
    <property type="term" value="C:plasma membrane"/>
    <property type="evidence" value="ECO:0007669"/>
    <property type="project" value="UniProtKB-SubCell"/>
</dbReference>
<dbReference type="AlphaFoldDB" id="A0A4R6VQ78"/>
<dbReference type="Pfam" id="PF00005">
    <property type="entry name" value="ABC_tran"/>
    <property type="match status" value="1"/>
</dbReference>
<dbReference type="SMART" id="SM00382">
    <property type="entry name" value="AAA"/>
    <property type="match status" value="1"/>
</dbReference>
<dbReference type="RefSeq" id="WP_133573023.1">
    <property type="nucleotide sequence ID" value="NZ_SNYR01000002.1"/>
</dbReference>
<comment type="similarity">
    <text evidence="2">Belongs to the ABC transporter superfamily.</text>
</comment>
<evidence type="ECO:0000256" key="10">
    <source>
        <dbReference type="SAM" id="Phobius"/>
    </source>
</evidence>
<dbReference type="GO" id="GO:0005524">
    <property type="term" value="F:ATP binding"/>
    <property type="evidence" value="ECO:0007669"/>
    <property type="project" value="UniProtKB-KW"/>
</dbReference>
<feature type="domain" description="ABC transporter" evidence="11">
    <location>
        <begin position="488"/>
        <end position="725"/>
    </location>
</feature>
<keyword evidence="6" id="KW-0547">Nucleotide-binding</keyword>
<dbReference type="InterPro" id="IPR039421">
    <property type="entry name" value="Type_1_exporter"/>
</dbReference>
<evidence type="ECO:0000313" key="15">
    <source>
        <dbReference type="Proteomes" id="UP000295391"/>
    </source>
</evidence>
<proteinExistence type="inferred from homology"/>
<evidence type="ECO:0000256" key="8">
    <source>
        <dbReference type="ARBA" id="ARBA00022989"/>
    </source>
</evidence>
<accession>A0A4R6VQ78</accession>
<feature type="transmembrane region" description="Helical" evidence="10">
    <location>
        <begin position="421"/>
        <end position="443"/>
    </location>
</feature>
<evidence type="ECO:0000259" key="13">
    <source>
        <dbReference type="PROSITE" id="PS50990"/>
    </source>
</evidence>
<dbReference type="GO" id="GO:0008233">
    <property type="term" value="F:peptidase activity"/>
    <property type="evidence" value="ECO:0007669"/>
    <property type="project" value="InterPro"/>
</dbReference>
<organism evidence="14 15">
    <name type="scientific">Maritalea mobilis</name>
    <dbReference type="NCBI Taxonomy" id="483324"/>
    <lineage>
        <taxon>Bacteria</taxon>
        <taxon>Pseudomonadati</taxon>
        <taxon>Pseudomonadota</taxon>
        <taxon>Alphaproteobacteria</taxon>
        <taxon>Hyphomicrobiales</taxon>
        <taxon>Devosiaceae</taxon>
        <taxon>Maritalea</taxon>
    </lineage>
</organism>
<dbReference type="PANTHER" id="PTHR24221">
    <property type="entry name" value="ATP-BINDING CASSETTE SUB-FAMILY B"/>
    <property type="match status" value="1"/>
</dbReference>
<dbReference type="FunFam" id="3.40.50.300:FF:000299">
    <property type="entry name" value="ABC transporter ATP-binding protein/permease"/>
    <property type="match status" value="1"/>
</dbReference>